<reference evidence="1" key="1">
    <citation type="journal article" date="2014" name="Int. J. Syst. Evol. Microbiol.">
        <title>Complete genome sequence of Corynebacterium casei LMG S-19264T (=DSM 44701T), isolated from a smear-ripened cheese.</title>
        <authorList>
            <consortium name="US DOE Joint Genome Institute (JGI-PGF)"/>
            <person name="Walter F."/>
            <person name="Albersmeier A."/>
            <person name="Kalinowski J."/>
            <person name="Ruckert C."/>
        </authorList>
    </citation>
    <scope>NUCLEOTIDE SEQUENCE</scope>
    <source>
        <strain evidence="1">VKM Ac-1321</strain>
    </source>
</reference>
<keyword evidence="2" id="KW-1185">Reference proteome</keyword>
<dbReference type="NCBIfam" id="TIGR01509">
    <property type="entry name" value="HAD-SF-IA-v3"/>
    <property type="match status" value="1"/>
</dbReference>
<organism evidence="1 2">
    <name type="scientific">Dactylosporangium matsuzakiense</name>
    <dbReference type="NCBI Taxonomy" id="53360"/>
    <lineage>
        <taxon>Bacteria</taxon>
        <taxon>Bacillati</taxon>
        <taxon>Actinomycetota</taxon>
        <taxon>Actinomycetes</taxon>
        <taxon>Micromonosporales</taxon>
        <taxon>Micromonosporaceae</taxon>
        <taxon>Dactylosporangium</taxon>
    </lineage>
</organism>
<protein>
    <submittedName>
        <fullName evidence="1">Phosphoglycolate phosphatase</fullName>
    </submittedName>
</protein>
<gene>
    <name evidence="1" type="ORF">GCM10017581_077080</name>
</gene>
<dbReference type="Proteomes" id="UP001143480">
    <property type="component" value="Unassembled WGS sequence"/>
</dbReference>
<dbReference type="PANTHER" id="PTHR43481:SF4">
    <property type="entry name" value="GLYCEROL-1-PHOSPHATE PHOSPHOHYDROLASE 1-RELATED"/>
    <property type="match status" value="1"/>
</dbReference>
<accession>A0A9W6KT72</accession>
<dbReference type="CDD" id="cd07505">
    <property type="entry name" value="HAD_BPGM-like"/>
    <property type="match status" value="1"/>
</dbReference>
<dbReference type="AlphaFoldDB" id="A0A9W6KT72"/>
<dbReference type="GO" id="GO:0050308">
    <property type="term" value="F:sugar-phosphatase activity"/>
    <property type="evidence" value="ECO:0007669"/>
    <property type="project" value="TreeGrafter"/>
</dbReference>
<dbReference type="InterPro" id="IPR023198">
    <property type="entry name" value="PGP-like_dom2"/>
</dbReference>
<dbReference type="InterPro" id="IPR051806">
    <property type="entry name" value="HAD-like_SPP"/>
</dbReference>
<dbReference type="EMBL" id="BSFP01000066">
    <property type="protein sequence ID" value="GLL05960.1"/>
    <property type="molecule type" value="Genomic_DNA"/>
</dbReference>
<dbReference type="Gene3D" id="1.10.150.240">
    <property type="entry name" value="Putative phosphatase, domain 2"/>
    <property type="match status" value="1"/>
</dbReference>
<sequence length="259" mass="27708">MAEAVLFDLDGTLIDSEPVWAAANTALVRSRRAEVTDELLRSLSGLDATVAMRRIHQQYGWVGYDVQADIDWVQRRVRESYARGVHWLPGARSLLASVRAAGLKVALVTSTYRELVEYVLAEAGPGTFDAVVCGDDGHRPKPDPAPYLAAMDALGLGPVGCVAVEDSAVGVASAHVAGCAVLNIAPMMRSDLAHTWAPSLFYVGVSELRAVLHDRAALHRVDAFADHAALGANTEHGERIRPHRPDGRAAGFGVVHAHV</sequence>
<evidence type="ECO:0000313" key="2">
    <source>
        <dbReference type="Proteomes" id="UP001143480"/>
    </source>
</evidence>
<dbReference type="Pfam" id="PF13419">
    <property type="entry name" value="HAD_2"/>
    <property type="match status" value="1"/>
</dbReference>
<comment type="caution">
    <text evidence="1">The sequence shown here is derived from an EMBL/GenBank/DDBJ whole genome shotgun (WGS) entry which is preliminary data.</text>
</comment>
<evidence type="ECO:0000313" key="1">
    <source>
        <dbReference type="EMBL" id="GLL05960.1"/>
    </source>
</evidence>
<proteinExistence type="predicted"/>
<dbReference type="PRINTS" id="PR00413">
    <property type="entry name" value="HADHALOGNASE"/>
</dbReference>
<dbReference type="InterPro" id="IPR023214">
    <property type="entry name" value="HAD_sf"/>
</dbReference>
<dbReference type="InterPro" id="IPR036412">
    <property type="entry name" value="HAD-like_sf"/>
</dbReference>
<dbReference type="InterPro" id="IPR041492">
    <property type="entry name" value="HAD_2"/>
</dbReference>
<reference evidence="1" key="2">
    <citation type="submission" date="2023-01" db="EMBL/GenBank/DDBJ databases">
        <authorList>
            <person name="Sun Q."/>
            <person name="Evtushenko L."/>
        </authorList>
    </citation>
    <scope>NUCLEOTIDE SEQUENCE</scope>
    <source>
        <strain evidence="1">VKM Ac-1321</strain>
    </source>
</reference>
<dbReference type="SFLD" id="SFLDS00003">
    <property type="entry name" value="Haloacid_Dehalogenase"/>
    <property type="match status" value="1"/>
</dbReference>
<dbReference type="SUPFAM" id="SSF56784">
    <property type="entry name" value="HAD-like"/>
    <property type="match status" value="1"/>
</dbReference>
<dbReference type="RefSeq" id="WP_261961903.1">
    <property type="nucleotide sequence ID" value="NZ_BAAAXA010000001.1"/>
</dbReference>
<dbReference type="Gene3D" id="3.40.50.1000">
    <property type="entry name" value="HAD superfamily/HAD-like"/>
    <property type="match status" value="1"/>
</dbReference>
<dbReference type="SFLD" id="SFLDG01129">
    <property type="entry name" value="C1.5:_HAD__Beta-PGM__Phosphata"/>
    <property type="match status" value="1"/>
</dbReference>
<name>A0A9W6KT72_9ACTN</name>
<dbReference type="InterPro" id="IPR006439">
    <property type="entry name" value="HAD-SF_hydro_IA"/>
</dbReference>
<dbReference type="PANTHER" id="PTHR43481">
    <property type="entry name" value="FRUCTOSE-1-PHOSPHATE PHOSPHATASE"/>
    <property type="match status" value="1"/>
</dbReference>